<reference evidence="2" key="1">
    <citation type="journal article" date="2011" name="Nat. Biotechnol.">
        <title>The genomic sequence of the Chinese hamster ovary (CHO)-K1 cell line.</title>
        <authorList>
            <person name="Xu X."/>
            <person name="Nagarajan H."/>
            <person name="Lewis N.E."/>
            <person name="Pan S."/>
            <person name="Cai Z."/>
            <person name="Liu X."/>
            <person name="Chen W."/>
            <person name="Xie M."/>
            <person name="Wang W."/>
            <person name="Hammond S."/>
            <person name="Andersen M.R."/>
            <person name="Neff N."/>
            <person name="Passarelli B."/>
            <person name="Koh W."/>
            <person name="Fan H.C."/>
            <person name="Wang J."/>
            <person name="Gui Y."/>
            <person name="Lee K.H."/>
            <person name="Betenbaugh M.J."/>
            <person name="Quake S.R."/>
            <person name="Famili I."/>
            <person name="Palsson B.O."/>
            <person name="Wang J."/>
        </authorList>
    </citation>
    <scope>NUCLEOTIDE SEQUENCE [LARGE SCALE GENOMIC DNA]</scope>
    <source>
        <strain evidence="2">CHO K1 cell line</strain>
    </source>
</reference>
<dbReference type="AlphaFoldDB" id="G3IDI8"/>
<organism evidence="1 2">
    <name type="scientific">Cricetulus griseus</name>
    <name type="common">Chinese hamster</name>
    <name type="synonym">Cricetulus barabensis griseus</name>
    <dbReference type="NCBI Taxonomy" id="10029"/>
    <lineage>
        <taxon>Eukaryota</taxon>
        <taxon>Metazoa</taxon>
        <taxon>Chordata</taxon>
        <taxon>Craniata</taxon>
        <taxon>Vertebrata</taxon>
        <taxon>Euteleostomi</taxon>
        <taxon>Mammalia</taxon>
        <taxon>Eutheria</taxon>
        <taxon>Euarchontoglires</taxon>
        <taxon>Glires</taxon>
        <taxon>Rodentia</taxon>
        <taxon>Myomorpha</taxon>
        <taxon>Muroidea</taxon>
        <taxon>Cricetidae</taxon>
        <taxon>Cricetinae</taxon>
        <taxon>Cricetulus</taxon>
    </lineage>
</organism>
<protein>
    <submittedName>
        <fullName evidence="1">Uncharacterized protein</fullName>
    </submittedName>
</protein>
<name>G3IDI8_CRIGR</name>
<gene>
    <name evidence="1" type="ORF">I79_021770</name>
</gene>
<dbReference type="EMBL" id="JH002065">
    <property type="protein sequence ID" value="EGW13319.1"/>
    <property type="molecule type" value="Genomic_DNA"/>
</dbReference>
<dbReference type="InParanoid" id="G3IDI8"/>
<dbReference type="Proteomes" id="UP000001075">
    <property type="component" value="Unassembled WGS sequence"/>
</dbReference>
<evidence type="ECO:0000313" key="1">
    <source>
        <dbReference type="EMBL" id="EGW13319.1"/>
    </source>
</evidence>
<proteinExistence type="predicted"/>
<evidence type="ECO:0000313" key="2">
    <source>
        <dbReference type="Proteomes" id="UP000001075"/>
    </source>
</evidence>
<accession>G3IDI8</accession>
<sequence length="88" mass="9647">MSAIGQGGGKTISVISIVVYIKACGYYHGQDQTGVTWTPGTHLRHSSVFLTTQYYVTAMLLGCKASHQSITDTQQFTLQCQADLRNDF</sequence>